<sequence>MSDLDQIQTMRKKNNTFIRTRHLRFSNRNQHYPQCFVKFEGTQSKTSPV</sequence>
<proteinExistence type="predicted"/>
<protein>
    <submittedName>
        <fullName evidence="1">Uncharacterized protein</fullName>
    </submittedName>
</protein>
<evidence type="ECO:0000313" key="1">
    <source>
        <dbReference type="EMBL" id="CDW33821.1"/>
    </source>
</evidence>
<reference evidence="1" key="1">
    <citation type="submission" date="2014-05" db="EMBL/GenBank/DDBJ databases">
        <authorList>
            <person name="Chronopoulou M."/>
        </authorList>
    </citation>
    <scope>NUCLEOTIDE SEQUENCE</scope>
    <source>
        <tissue evidence="1">Whole organism</tissue>
    </source>
</reference>
<dbReference type="AlphaFoldDB" id="A0A0K2U7Y7"/>
<accession>A0A0K2U7Y7</accession>
<dbReference type="EMBL" id="HACA01016460">
    <property type="protein sequence ID" value="CDW33821.1"/>
    <property type="molecule type" value="Transcribed_RNA"/>
</dbReference>
<organism evidence="1">
    <name type="scientific">Lepeophtheirus salmonis</name>
    <name type="common">Salmon louse</name>
    <name type="synonym">Caligus salmonis</name>
    <dbReference type="NCBI Taxonomy" id="72036"/>
    <lineage>
        <taxon>Eukaryota</taxon>
        <taxon>Metazoa</taxon>
        <taxon>Ecdysozoa</taxon>
        <taxon>Arthropoda</taxon>
        <taxon>Crustacea</taxon>
        <taxon>Multicrustacea</taxon>
        <taxon>Hexanauplia</taxon>
        <taxon>Copepoda</taxon>
        <taxon>Siphonostomatoida</taxon>
        <taxon>Caligidae</taxon>
        <taxon>Lepeophtheirus</taxon>
    </lineage>
</organism>
<name>A0A0K2U7Y7_LEPSM</name>